<evidence type="ECO:0000256" key="1">
    <source>
        <dbReference type="ARBA" id="ARBA00022723"/>
    </source>
</evidence>
<dbReference type="EMBL" id="CAEY01001120">
    <property type="status" value="NOT_ANNOTATED_CDS"/>
    <property type="molecule type" value="Genomic_DNA"/>
</dbReference>
<evidence type="ECO:0000256" key="3">
    <source>
        <dbReference type="ARBA" id="ARBA00022833"/>
    </source>
</evidence>
<accession>A0A158P4J0</accession>
<dbReference type="InterPro" id="IPR011029">
    <property type="entry name" value="DEATH-like_dom_sf"/>
</dbReference>
<dbReference type="Proteomes" id="UP000015104">
    <property type="component" value="Unassembled WGS sequence"/>
</dbReference>
<proteinExistence type="predicted"/>
<dbReference type="STRING" id="32264.A0A158P4J0"/>
<protein>
    <recommendedName>
        <fullName evidence="6">RING-type domain-containing protein</fullName>
    </recommendedName>
</protein>
<dbReference type="Gene3D" id="1.10.1170.10">
    <property type="entry name" value="Inhibitor Of Apoptosis Protein (2mihbC-IAP-1), Chain A"/>
    <property type="match status" value="1"/>
</dbReference>
<dbReference type="AlphaFoldDB" id="A0A158P4J0"/>
<reference evidence="4" key="2">
    <citation type="submission" date="2016-04" db="UniProtKB">
        <authorList>
            <consortium name="EnsemblMetazoa"/>
        </authorList>
    </citation>
    <scope>IDENTIFICATION</scope>
</reference>
<dbReference type="GO" id="GO:0008270">
    <property type="term" value="F:zinc ion binding"/>
    <property type="evidence" value="ECO:0007669"/>
    <property type="project" value="UniProtKB-KW"/>
</dbReference>
<keyword evidence="1" id="KW-0479">Metal-binding</keyword>
<evidence type="ECO:0000313" key="4">
    <source>
        <dbReference type="EnsemblMetazoa" id="tetur03g10387.1"/>
    </source>
</evidence>
<dbReference type="FunFam" id="1.10.1170.10:FF:000002">
    <property type="entry name" value="Baculoviral IAP repeat containing 7"/>
    <property type="match status" value="1"/>
</dbReference>
<dbReference type="EnsemblMetazoa" id="tetur03g10387.1">
    <property type="protein sequence ID" value="tetur03g10387.1"/>
    <property type="gene ID" value="tetur03g10387"/>
</dbReference>
<dbReference type="Pfam" id="PF13920">
    <property type="entry name" value="zf-C3HC4_3"/>
    <property type="match status" value="1"/>
</dbReference>
<dbReference type="eggNOG" id="KOG1101">
    <property type="taxonomic scope" value="Eukaryota"/>
</dbReference>
<evidence type="ECO:0008006" key="6">
    <source>
        <dbReference type="Google" id="ProtNLM"/>
    </source>
</evidence>
<keyword evidence="3" id="KW-0862">Zinc</keyword>
<evidence type="ECO:0000313" key="5">
    <source>
        <dbReference type="Proteomes" id="UP000015104"/>
    </source>
</evidence>
<keyword evidence="2" id="KW-0863">Zinc-finger</keyword>
<reference evidence="5" key="1">
    <citation type="submission" date="2011-08" db="EMBL/GenBank/DDBJ databases">
        <authorList>
            <person name="Rombauts S."/>
        </authorList>
    </citation>
    <scope>NUCLEOTIDE SEQUENCE</scope>
    <source>
        <strain evidence="5">London</strain>
    </source>
</reference>
<name>A0A158P4J0_TETUR</name>
<keyword evidence="5" id="KW-1185">Reference proteome</keyword>
<organism evidence="4 5">
    <name type="scientific">Tetranychus urticae</name>
    <name type="common">Two-spotted spider mite</name>
    <dbReference type="NCBI Taxonomy" id="32264"/>
    <lineage>
        <taxon>Eukaryota</taxon>
        <taxon>Metazoa</taxon>
        <taxon>Ecdysozoa</taxon>
        <taxon>Arthropoda</taxon>
        <taxon>Chelicerata</taxon>
        <taxon>Arachnida</taxon>
        <taxon>Acari</taxon>
        <taxon>Acariformes</taxon>
        <taxon>Trombidiformes</taxon>
        <taxon>Prostigmata</taxon>
        <taxon>Eleutherengona</taxon>
        <taxon>Raphignathae</taxon>
        <taxon>Tetranychoidea</taxon>
        <taxon>Tetranychidae</taxon>
        <taxon>Tetranychus</taxon>
    </lineage>
</organism>
<evidence type="ECO:0000256" key="2">
    <source>
        <dbReference type="ARBA" id="ARBA00022771"/>
    </source>
</evidence>
<dbReference type="Gene3D" id="1.10.533.10">
    <property type="entry name" value="Death Domain, Fas"/>
    <property type="match status" value="1"/>
</dbReference>
<sequence length="64" mass="7299">MNQQNQSMMTNHVMSVKFAFSAEISVVFKPCEHMITCYDCAPQFNKCPWCKATIFTAVRCIVST</sequence>